<feature type="domain" description="Reverse transcriptase" evidence="1">
    <location>
        <begin position="228"/>
        <end position="496"/>
    </location>
</feature>
<dbReference type="PROSITE" id="PS50878">
    <property type="entry name" value="RT_POL"/>
    <property type="match status" value="1"/>
</dbReference>
<keyword evidence="2" id="KW-0808">Transferase</keyword>
<dbReference type="InterPro" id="IPR043502">
    <property type="entry name" value="DNA/RNA_pol_sf"/>
</dbReference>
<dbReference type="SUPFAM" id="SSF56672">
    <property type="entry name" value="DNA/RNA polymerases"/>
    <property type="match status" value="1"/>
</dbReference>
<dbReference type="InterPro" id="IPR000477">
    <property type="entry name" value="RT_dom"/>
</dbReference>
<reference evidence="2" key="1">
    <citation type="submission" date="2020-08" db="EMBL/GenBank/DDBJ databases">
        <title>Multicomponent nature underlies the extraordinary mechanical properties of spider dragline silk.</title>
        <authorList>
            <person name="Kono N."/>
            <person name="Nakamura H."/>
            <person name="Mori M."/>
            <person name="Yoshida Y."/>
            <person name="Ohtoshi R."/>
            <person name="Malay A.D."/>
            <person name="Moran D.A.P."/>
            <person name="Tomita M."/>
            <person name="Numata K."/>
            <person name="Arakawa K."/>
        </authorList>
    </citation>
    <scope>NUCLEOTIDE SEQUENCE</scope>
</reference>
<keyword evidence="3" id="KW-1185">Reference proteome</keyword>
<gene>
    <name evidence="2" type="primary">pol</name>
    <name evidence="2" type="ORF">TNCV_482271</name>
</gene>
<dbReference type="SUPFAM" id="SSF56219">
    <property type="entry name" value="DNase I-like"/>
    <property type="match status" value="1"/>
</dbReference>
<keyword evidence="2" id="KW-0548">Nucleotidyltransferase</keyword>
<dbReference type="CDD" id="cd01650">
    <property type="entry name" value="RT_nLTR_like"/>
    <property type="match status" value="1"/>
</dbReference>
<dbReference type="PANTHER" id="PTHR36688">
    <property type="entry name" value="ENDO/EXONUCLEASE/PHOSPHATASE DOMAIN-CONTAINING PROTEIN"/>
    <property type="match status" value="1"/>
</dbReference>
<evidence type="ECO:0000259" key="1">
    <source>
        <dbReference type="PROSITE" id="PS50878"/>
    </source>
</evidence>
<proteinExistence type="predicted"/>
<protein>
    <submittedName>
        <fullName evidence="2">RNA-directed DNA polymerase from mobile element jockey</fullName>
    </submittedName>
</protein>
<dbReference type="Proteomes" id="UP000887159">
    <property type="component" value="Unassembled WGS sequence"/>
</dbReference>
<keyword evidence="2" id="KW-0695">RNA-directed DNA polymerase</keyword>
<dbReference type="EMBL" id="BMAU01021264">
    <property type="protein sequence ID" value="GFY06822.1"/>
    <property type="molecule type" value="Genomic_DNA"/>
</dbReference>
<accession>A0A8X6SCL2</accession>
<dbReference type="Pfam" id="PF00078">
    <property type="entry name" value="RVT_1"/>
    <property type="match status" value="1"/>
</dbReference>
<dbReference type="AlphaFoldDB" id="A0A8X6SCL2"/>
<name>A0A8X6SCL2_TRICX</name>
<dbReference type="InterPro" id="IPR036691">
    <property type="entry name" value="Endo/exonu/phosph_ase_sf"/>
</dbReference>
<dbReference type="GO" id="GO:0003964">
    <property type="term" value="F:RNA-directed DNA polymerase activity"/>
    <property type="evidence" value="ECO:0007669"/>
    <property type="project" value="UniProtKB-KW"/>
</dbReference>
<sequence>MFLVQETWLEPGIDPQIANYRLTKDDRIEIPHTVTRGGTAIYYKNEIVHHRVPLPNLQGTDATAVQIKINNFPPINIVSAYVRRRIKFKIYQRNRLRKFWQRTRCPSIYSQFRTLSREIAKDIQTYSRDQWEKHIEALSPVDNTLWRKSSLLRKPFQSIPPLKGALGSIAITPIEKAEVIADSLQVQFEPNHVAGRELFDQRIHDEVTNFINTPHVQEIEPTTPTEVLSYVQRLKPRKSPDLIRFLIPDKDSALPSNYRPISLLSCLSKVYEFVLLQRLNQHCAAFNFIIPQQCGFRPKCSTVHQLLRVTELIHSGFAKHEATGILFLDIAKAFDKIWHDGLLIKLIRLDFPPPLIKSIHSFLSDRSFRVRVDKTLSSPRPIRSGLPQGSLCSPLLFTLYVNDMPQTDLSHLAMFADDTAIITQNKRFSVVISNLQHYVSLLELWLTDWKIKVNASKSACLMFTSRPRLPVGLTPVQIFGQPVPWVRVAKYLGLFLDAKLIFAHHIEQTRKKAQAVHAVLKRLISRRSKLAIRHKVLLYKSIIRPVMSYGSQIWGSAGMCHLKKLHTLTNSFLRQIVNAPWFVRNEVIYRDLKIKPFLPHIKNLSKRFFDKLPSVPNELIRNQPAYDPAVPSSQKRPRALLEHDFINFPQAKRLRV</sequence>
<dbReference type="PANTHER" id="PTHR36688:SF1">
    <property type="entry name" value="ENDONUCLEASE_EXONUCLEASE_PHOSPHATASE DOMAIN-CONTAINING PROTEIN"/>
    <property type="match status" value="1"/>
</dbReference>
<dbReference type="InterPro" id="IPR052560">
    <property type="entry name" value="RdDP_mobile_element"/>
</dbReference>
<comment type="caution">
    <text evidence="2">The sequence shown here is derived from an EMBL/GenBank/DDBJ whole genome shotgun (WGS) entry which is preliminary data.</text>
</comment>
<organism evidence="2 3">
    <name type="scientific">Trichonephila clavipes</name>
    <name type="common">Golden silk orbweaver</name>
    <name type="synonym">Nephila clavipes</name>
    <dbReference type="NCBI Taxonomy" id="2585209"/>
    <lineage>
        <taxon>Eukaryota</taxon>
        <taxon>Metazoa</taxon>
        <taxon>Ecdysozoa</taxon>
        <taxon>Arthropoda</taxon>
        <taxon>Chelicerata</taxon>
        <taxon>Arachnida</taxon>
        <taxon>Araneae</taxon>
        <taxon>Araneomorphae</taxon>
        <taxon>Entelegynae</taxon>
        <taxon>Araneoidea</taxon>
        <taxon>Nephilidae</taxon>
        <taxon>Trichonephila</taxon>
    </lineage>
</organism>
<evidence type="ECO:0000313" key="2">
    <source>
        <dbReference type="EMBL" id="GFY06822.1"/>
    </source>
</evidence>
<evidence type="ECO:0000313" key="3">
    <source>
        <dbReference type="Proteomes" id="UP000887159"/>
    </source>
</evidence>